<dbReference type="GO" id="GO:0008782">
    <property type="term" value="F:adenosylhomocysteine nucleosidase activity"/>
    <property type="evidence" value="ECO:0007669"/>
    <property type="project" value="UniProtKB-EC"/>
</dbReference>
<protein>
    <recommendedName>
        <fullName evidence="2">adenosylhomocysteine nucleosidase</fullName>
        <ecNumber evidence="2">3.2.2.9</ecNumber>
    </recommendedName>
</protein>
<evidence type="ECO:0000313" key="9">
    <source>
        <dbReference type="Proteomes" id="UP000195447"/>
    </source>
</evidence>
<evidence type="ECO:0000313" key="7">
    <source>
        <dbReference type="EMBL" id="MDC0828525.1"/>
    </source>
</evidence>
<dbReference type="EMBL" id="NFKM01000005">
    <property type="protein sequence ID" value="OUP61190.1"/>
    <property type="molecule type" value="Genomic_DNA"/>
</dbReference>
<keyword evidence="7" id="KW-0326">Glycosidase</keyword>
<sequence>MIGILAAMDTEVEAIKNIMEIKKEELYQGMNFTYGTIENKEVVLCKCGVGKCLASMSATLLCTKEKLSALINVGVAGGLKEDQNVLDIVISDKIVQADYDTSPIDGDDGIGLVFEADEKLKETCIEAAKKAKITYHVGTIASQDIFMARKEDYDRLMTKFADSACSEMEGGAIGQIAHVFNVPVLIVRSLSDVVDHHDNPMEFTTYAQIASKQAATLIKEMMRS</sequence>
<evidence type="ECO:0000256" key="1">
    <source>
        <dbReference type="ARBA" id="ARBA00004945"/>
    </source>
</evidence>
<reference evidence="8" key="2">
    <citation type="journal article" date="2018" name="BMC Genomics">
        <title>Whole genome sequencing and function prediction of 133 gut anaerobes isolated from chicken caecum in pure cultures.</title>
        <authorList>
            <person name="Medvecky M."/>
            <person name="Cejkova D."/>
            <person name="Polansky O."/>
            <person name="Karasova D."/>
            <person name="Kubasova T."/>
            <person name="Cizek A."/>
            <person name="Rychlik I."/>
        </authorList>
    </citation>
    <scope>NUCLEOTIDE SEQUENCE</scope>
    <source>
        <strain evidence="8">An178</strain>
    </source>
</reference>
<reference evidence="7" key="3">
    <citation type="submission" date="2023-01" db="EMBL/GenBank/DDBJ databases">
        <title>Human gut microbiome strain richness.</title>
        <authorList>
            <person name="Chen-Liaw A."/>
        </authorList>
    </citation>
    <scope>NUCLEOTIDE SEQUENCE</scope>
    <source>
        <strain evidence="7">D55st1_G4_D55t1_190419</strain>
    </source>
</reference>
<dbReference type="GeneID" id="79876208"/>
<name>A0A1Y3VTS4_9FIRM</name>
<dbReference type="GO" id="GO:0005829">
    <property type="term" value="C:cytosol"/>
    <property type="evidence" value="ECO:0007669"/>
    <property type="project" value="TreeGrafter"/>
</dbReference>
<dbReference type="RefSeq" id="WP_022355790.1">
    <property type="nucleotide sequence ID" value="NZ_CABKSV010000045.1"/>
</dbReference>
<dbReference type="InterPro" id="IPR000845">
    <property type="entry name" value="Nucleoside_phosphorylase_d"/>
</dbReference>
<keyword evidence="9" id="KW-1185">Reference proteome</keyword>
<evidence type="ECO:0000256" key="3">
    <source>
        <dbReference type="ARBA" id="ARBA00022605"/>
    </source>
</evidence>
<dbReference type="Proteomes" id="UP000195447">
    <property type="component" value="Unassembled WGS sequence"/>
</dbReference>
<keyword evidence="4 7" id="KW-0378">Hydrolase</keyword>
<dbReference type="PANTHER" id="PTHR46832">
    <property type="entry name" value="5'-METHYLTHIOADENOSINE/S-ADENOSYLHOMOCYSTEINE NUCLEOSIDASE"/>
    <property type="match status" value="1"/>
</dbReference>
<evidence type="ECO:0000313" key="8">
    <source>
        <dbReference type="EMBL" id="OUP61190.1"/>
    </source>
</evidence>
<dbReference type="Gene3D" id="3.40.50.1580">
    <property type="entry name" value="Nucleoside phosphorylase domain"/>
    <property type="match status" value="1"/>
</dbReference>
<evidence type="ECO:0000256" key="4">
    <source>
        <dbReference type="ARBA" id="ARBA00022801"/>
    </source>
</evidence>
<evidence type="ECO:0000256" key="5">
    <source>
        <dbReference type="ARBA" id="ARBA00023167"/>
    </source>
</evidence>
<dbReference type="InterPro" id="IPR035994">
    <property type="entry name" value="Nucleoside_phosphorylase_sf"/>
</dbReference>
<dbReference type="UniPathway" id="UPA00904">
    <property type="reaction ID" value="UER00871"/>
</dbReference>
<keyword evidence="5" id="KW-0486">Methionine biosynthesis</keyword>
<dbReference type="EC" id="3.2.2.9" evidence="2"/>
<dbReference type="GO" id="GO:0019509">
    <property type="term" value="P:L-methionine salvage from methylthioadenosine"/>
    <property type="evidence" value="ECO:0007669"/>
    <property type="project" value="UniProtKB-UniPathway"/>
</dbReference>
<comment type="pathway">
    <text evidence="1">Amino-acid biosynthesis; L-methionine biosynthesis via salvage pathway; S-methyl-5-thio-alpha-D-ribose 1-phosphate from S-methyl-5'-thioadenosine (hydrolase route): step 1/2.</text>
</comment>
<accession>A0A1Y3VTS4</accession>
<feature type="domain" description="Nucleoside phosphorylase" evidence="6">
    <location>
        <begin position="2"/>
        <end position="221"/>
    </location>
</feature>
<dbReference type="EMBL" id="JAQNCK010000018">
    <property type="protein sequence ID" value="MDC0828525.1"/>
    <property type="molecule type" value="Genomic_DNA"/>
</dbReference>
<dbReference type="PANTHER" id="PTHR46832:SF1">
    <property type="entry name" value="5'-METHYLTHIOADENOSINE_S-ADENOSYLHOMOCYSTEINE NUCLEOSIDASE"/>
    <property type="match status" value="1"/>
</dbReference>
<dbReference type="GO" id="GO:0019284">
    <property type="term" value="P:L-methionine salvage from S-adenosylmethionine"/>
    <property type="evidence" value="ECO:0007669"/>
    <property type="project" value="TreeGrafter"/>
</dbReference>
<dbReference type="NCBIfam" id="TIGR01704">
    <property type="entry name" value="MTA_SAH-Nsdase"/>
    <property type="match status" value="1"/>
</dbReference>
<dbReference type="InterPro" id="IPR010049">
    <property type="entry name" value="MTA_SAH_Nsdase"/>
</dbReference>
<comment type="caution">
    <text evidence="8">The sequence shown here is derived from an EMBL/GenBank/DDBJ whole genome shotgun (WGS) entry which is preliminary data.</text>
</comment>
<dbReference type="Pfam" id="PF01048">
    <property type="entry name" value="PNP_UDP_1"/>
    <property type="match status" value="1"/>
</dbReference>
<dbReference type="NCBIfam" id="NF004079">
    <property type="entry name" value="PRK05584.1"/>
    <property type="match status" value="1"/>
</dbReference>
<organism evidence="8 9">
    <name type="scientific">Faecalitalea cylindroides</name>
    <dbReference type="NCBI Taxonomy" id="39483"/>
    <lineage>
        <taxon>Bacteria</taxon>
        <taxon>Bacillati</taxon>
        <taxon>Bacillota</taxon>
        <taxon>Erysipelotrichia</taxon>
        <taxon>Erysipelotrichales</taxon>
        <taxon>Erysipelotrichaceae</taxon>
        <taxon>Faecalitalea</taxon>
    </lineage>
</organism>
<dbReference type="Proteomes" id="UP001220658">
    <property type="component" value="Unassembled WGS sequence"/>
</dbReference>
<gene>
    <name evidence="8" type="ORF">B5F14_03645</name>
    <name evidence="7" type="ORF">POG00_07355</name>
</gene>
<dbReference type="AlphaFoldDB" id="A0A1Y3VTS4"/>
<evidence type="ECO:0000259" key="6">
    <source>
        <dbReference type="Pfam" id="PF01048"/>
    </source>
</evidence>
<dbReference type="CDD" id="cd09008">
    <property type="entry name" value="MTAN"/>
    <property type="match status" value="1"/>
</dbReference>
<reference evidence="9" key="1">
    <citation type="submission" date="2017-04" db="EMBL/GenBank/DDBJ databases">
        <title>Function of individual gut microbiota members based on whole genome sequencing of pure cultures obtained from chicken caecum.</title>
        <authorList>
            <person name="Medvecky M."/>
            <person name="Cejkova D."/>
            <person name="Polansky O."/>
            <person name="Karasova D."/>
            <person name="Kubasova T."/>
            <person name="Cizek A."/>
            <person name="Rychlik I."/>
        </authorList>
    </citation>
    <scope>NUCLEOTIDE SEQUENCE [LARGE SCALE GENOMIC DNA]</scope>
    <source>
        <strain evidence="9">An178</strain>
    </source>
</reference>
<keyword evidence="3" id="KW-0028">Amino-acid biosynthesis</keyword>
<dbReference type="SUPFAM" id="SSF53167">
    <property type="entry name" value="Purine and uridine phosphorylases"/>
    <property type="match status" value="1"/>
</dbReference>
<dbReference type="GO" id="GO:0008930">
    <property type="term" value="F:methylthioadenosine nucleosidase activity"/>
    <property type="evidence" value="ECO:0007669"/>
    <property type="project" value="InterPro"/>
</dbReference>
<evidence type="ECO:0000256" key="2">
    <source>
        <dbReference type="ARBA" id="ARBA00011974"/>
    </source>
</evidence>
<proteinExistence type="predicted"/>
<dbReference type="GO" id="GO:0009164">
    <property type="term" value="P:nucleoside catabolic process"/>
    <property type="evidence" value="ECO:0007669"/>
    <property type="project" value="InterPro"/>
</dbReference>